<gene>
    <name evidence="1" type="ORF">DILT_LOCUS17766</name>
</gene>
<name>A0A3P7N954_DIBLA</name>
<sequence>MILTCLHSNEGSLRAVSGEQCSESTRDYLVSVIYGYDMVGRLGAATLEDLKARLFHALCVCNVPKFKMLGSRMSICTLNKFFPCCRSAPFGEIDWYLTEEMKKKLLEPDLNEVYTTPEGSYLKPFREEVYEGVSKVDRLLPGGRTLMSWKKPTTGPFLRLPRPYPRKLYPEKLLNPVKADSRCVDECIRSLPKPRPGARILHILEVSSEFEGVGHVPAK</sequence>
<evidence type="ECO:0000313" key="1">
    <source>
        <dbReference type="EMBL" id="VDN39104.1"/>
    </source>
</evidence>
<accession>A0A3P7N954</accession>
<dbReference type="OrthoDB" id="438440at2759"/>
<dbReference type="AlphaFoldDB" id="A0A3P7N954"/>
<dbReference type="Proteomes" id="UP000281553">
    <property type="component" value="Unassembled WGS sequence"/>
</dbReference>
<evidence type="ECO:0000313" key="2">
    <source>
        <dbReference type="Proteomes" id="UP000281553"/>
    </source>
</evidence>
<dbReference type="EMBL" id="UYRU01094573">
    <property type="protein sequence ID" value="VDN39104.1"/>
    <property type="molecule type" value="Genomic_DNA"/>
</dbReference>
<organism evidence="1 2">
    <name type="scientific">Dibothriocephalus latus</name>
    <name type="common">Fish tapeworm</name>
    <name type="synonym">Diphyllobothrium latum</name>
    <dbReference type="NCBI Taxonomy" id="60516"/>
    <lineage>
        <taxon>Eukaryota</taxon>
        <taxon>Metazoa</taxon>
        <taxon>Spiralia</taxon>
        <taxon>Lophotrochozoa</taxon>
        <taxon>Platyhelminthes</taxon>
        <taxon>Cestoda</taxon>
        <taxon>Eucestoda</taxon>
        <taxon>Diphyllobothriidea</taxon>
        <taxon>Diphyllobothriidae</taxon>
        <taxon>Dibothriocephalus</taxon>
    </lineage>
</organism>
<protein>
    <submittedName>
        <fullName evidence="1">Uncharacterized protein</fullName>
    </submittedName>
</protein>
<reference evidence="1 2" key="1">
    <citation type="submission" date="2018-11" db="EMBL/GenBank/DDBJ databases">
        <authorList>
            <consortium name="Pathogen Informatics"/>
        </authorList>
    </citation>
    <scope>NUCLEOTIDE SEQUENCE [LARGE SCALE GENOMIC DNA]</scope>
</reference>
<proteinExistence type="predicted"/>
<keyword evidence="2" id="KW-1185">Reference proteome</keyword>